<protein>
    <submittedName>
        <fullName evidence="1">Uncharacterized protein</fullName>
    </submittedName>
</protein>
<accession>G2Y5J6</accession>
<proteinExistence type="predicted"/>
<sequence>MRFEDQSLFVLIFLGLRRVEIKIKDFFVVVDSTVENIAVSIRRKQEDCDTKSFRKIIGWVSVSIYPQGFVFEYLSMGIYCGFIETKRR</sequence>
<dbReference type="HOGENOM" id="CLU_2468784_0_0_1"/>
<gene>
    <name evidence="1" type="ORF">BofuT4_uP112460.1</name>
</gene>
<evidence type="ECO:0000313" key="1">
    <source>
        <dbReference type="EMBL" id="CCD47936.1"/>
    </source>
</evidence>
<evidence type="ECO:0000313" key="2">
    <source>
        <dbReference type="Proteomes" id="UP000008177"/>
    </source>
</evidence>
<dbReference type="Proteomes" id="UP000008177">
    <property type="component" value="Unplaced contigs"/>
</dbReference>
<dbReference type="EMBL" id="FQ790289">
    <property type="protein sequence ID" value="CCD47936.1"/>
    <property type="molecule type" value="Genomic_DNA"/>
</dbReference>
<dbReference type="InParanoid" id="G2Y5J6"/>
<name>G2Y5J6_BOTF4</name>
<reference evidence="2" key="1">
    <citation type="journal article" date="2011" name="PLoS Genet.">
        <title>Genomic analysis of the necrotrophic fungal pathogens Sclerotinia sclerotiorum and Botrytis cinerea.</title>
        <authorList>
            <person name="Amselem J."/>
            <person name="Cuomo C.A."/>
            <person name="van Kan J.A."/>
            <person name="Viaud M."/>
            <person name="Benito E.P."/>
            <person name="Couloux A."/>
            <person name="Coutinho P.M."/>
            <person name="de Vries R.P."/>
            <person name="Dyer P.S."/>
            <person name="Fillinger S."/>
            <person name="Fournier E."/>
            <person name="Gout L."/>
            <person name="Hahn M."/>
            <person name="Kohn L."/>
            <person name="Lapalu N."/>
            <person name="Plummer K.M."/>
            <person name="Pradier J.M."/>
            <person name="Quevillon E."/>
            <person name="Sharon A."/>
            <person name="Simon A."/>
            <person name="ten Have A."/>
            <person name="Tudzynski B."/>
            <person name="Tudzynski P."/>
            <person name="Wincker P."/>
            <person name="Andrew M."/>
            <person name="Anthouard V."/>
            <person name="Beever R.E."/>
            <person name="Beffa R."/>
            <person name="Benoit I."/>
            <person name="Bouzid O."/>
            <person name="Brault B."/>
            <person name="Chen Z."/>
            <person name="Choquer M."/>
            <person name="Collemare J."/>
            <person name="Cotton P."/>
            <person name="Danchin E.G."/>
            <person name="Da Silva C."/>
            <person name="Gautier A."/>
            <person name="Giraud C."/>
            <person name="Giraud T."/>
            <person name="Gonzalez C."/>
            <person name="Grossetete S."/>
            <person name="Guldener U."/>
            <person name="Henrissat B."/>
            <person name="Howlett B.J."/>
            <person name="Kodira C."/>
            <person name="Kretschmer M."/>
            <person name="Lappartient A."/>
            <person name="Leroch M."/>
            <person name="Levis C."/>
            <person name="Mauceli E."/>
            <person name="Neuveglise C."/>
            <person name="Oeser B."/>
            <person name="Pearson M."/>
            <person name="Poulain J."/>
            <person name="Poussereau N."/>
            <person name="Quesneville H."/>
            <person name="Rascle C."/>
            <person name="Schumacher J."/>
            <person name="Segurens B."/>
            <person name="Sexton A."/>
            <person name="Silva E."/>
            <person name="Sirven C."/>
            <person name="Soanes D.M."/>
            <person name="Talbot N.J."/>
            <person name="Templeton M."/>
            <person name="Yandava C."/>
            <person name="Yarden O."/>
            <person name="Zeng Q."/>
            <person name="Rollins J.A."/>
            <person name="Lebrun M.H."/>
            <person name="Dickman M."/>
        </authorList>
    </citation>
    <scope>NUCLEOTIDE SEQUENCE [LARGE SCALE GENOMIC DNA]</scope>
    <source>
        <strain evidence="2">T4</strain>
    </source>
</reference>
<dbReference type="AlphaFoldDB" id="G2Y5J6"/>
<organism evidence="1 2">
    <name type="scientific">Botryotinia fuckeliana (strain T4)</name>
    <name type="common">Noble rot fungus</name>
    <name type="synonym">Botrytis cinerea</name>
    <dbReference type="NCBI Taxonomy" id="999810"/>
    <lineage>
        <taxon>Eukaryota</taxon>
        <taxon>Fungi</taxon>
        <taxon>Dikarya</taxon>
        <taxon>Ascomycota</taxon>
        <taxon>Pezizomycotina</taxon>
        <taxon>Leotiomycetes</taxon>
        <taxon>Helotiales</taxon>
        <taxon>Sclerotiniaceae</taxon>
        <taxon>Botrytis</taxon>
    </lineage>
</organism>